<organism evidence="2 3">
    <name type="scientific">Chara braunii</name>
    <name type="common">Braun's stonewort</name>
    <dbReference type="NCBI Taxonomy" id="69332"/>
    <lineage>
        <taxon>Eukaryota</taxon>
        <taxon>Viridiplantae</taxon>
        <taxon>Streptophyta</taxon>
        <taxon>Charophyceae</taxon>
        <taxon>Charales</taxon>
        <taxon>Characeae</taxon>
        <taxon>Chara</taxon>
    </lineage>
</organism>
<comment type="caution">
    <text evidence="2">The sequence shown here is derived from an EMBL/GenBank/DDBJ whole genome shotgun (WGS) entry which is preliminary data.</text>
</comment>
<evidence type="ECO:0000313" key="2">
    <source>
        <dbReference type="EMBL" id="GBG71813.1"/>
    </source>
</evidence>
<proteinExistence type="predicted"/>
<feature type="compositionally biased region" description="Gly residues" evidence="1">
    <location>
        <begin position="355"/>
        <end position="370"/>
    </location>
</feature>
<dbReference type="Proteomes" id="UP000265515">
    <property type="component" value="Unassembled WGS sequence"/>
</dbReference>
<reference evidence="2 3" key="1">
    <citation type="journal article" date="2018" name="Cell">
        <title>The Chara Genome: Secondary Complexity and Implications for Plant Terrestrialization.</title>
        <authorList>
            <person name="Nishiyama T."/>
            <person name="Sakayama H."/>
            <person name="Vries J.D."/>
            <person name="Buschmann H."/>
            <person name="Saint-Marcoux D."/>
            <person name="Ullrich K.K."/>
            <person name="Haas F.B."/>
            <person name="Vanderstraeten L."/>
            <person name="Becker D."/>
            <person name="Lang D."/>
            <person name="Vosolsobe S."/>
            <person name="Rombauts S."/>
            <person name="Wilhelmsson P.K.I."/>
            <person name="Janitza P."/>
            <person name="Kern R."/>
            <person name="Heyl A."/>
            <person name="Rumpler F."/>
            <person name="Villalobos L.I.A.C."/>
            <person name="Clay J.M."/>
            <person name="Skokan R."/>
            <person name="Toyoda A."/>
            <person name="Suzuki Y."/>
            <person name="Kagoshima H."/>
            <person name="Schijlen E."/>
            <person name="Tajeshwar N."/>
            <person name="Catarino B."/>
            <person name="Hetherington A.J."/>
            <person name="Saltykova A."/>
            <person name="Bonnot C."/>
            <person name="Breuninger H."/>
            <person name="Symeonidi A."/>
            <person name="Radhakrishnan G.V."/>
            <person name="Van Nieuwerburgh F."/>
            <person name="Deforce D."/>
            <person name="Chang C."/>
            <person name="Karol K.G."/>
            <person name="Hedrich R."/>
            <person name="Ulvskov P."/>
            <person name="Glockner G."/>
            <person name="Delwiche C.F."/>
            <person name="Petrasek J."/>
            <person name="Van de Peer Y."/>
            <person name="Friml J."/>
            <person name="Beilby M."/>
            <person name="Dolan L."/>
            <person name="Kohara Y."/>
            <person name="Sugano S."/>
            <person name="Fujiyama A."/>
            <person name="Delaux P.-M."/>
            <person name="Quint M."/>
            <person name="TheiBen G."/>
            <person name="Hagemann M."/>
            <person name="Harholt J."/>
            <person name="Dunand C."/>
            <person name="Zachgo S."/>
            <person name="Langdale J."/>
            <person name="Maumus F."/>
            <person name="Straeten D.V.D."/>
            <person name="Gould S.B."/>
            <person name="Rensing S.A."/>
        </authorList>
    </citation>
    <scope>NUCLEOTIDE SEQUENCE [LARGE SCALE GENOMIC DNA]</scope>
    <source>
        <strain evidence="2 3">S276</strain>
    </source>
</reference>
<evidence type="ECO:0000256" key="1">
    <source>
        <dbReference type="SAM" id="MobiDB-lite"/>
    </source>
</evidence>
<feature type="compositionally biased region" description="Polar residues" evidence="1">
    <location>
        <begin position="490"/>
        <end position="504"/>
    </location>
</feature>
<protein>
    <submittedName>
        <fullName evidence="2">Uncharacterized protein</fullName>
    </submittedName>
</protein>
<dbReference type="EMBL" id="BFEA01000153">
    <property type="protein sequence ID" value="GBG71813.1"/>
    <property type="molecule type" value="Genomic_DNA"/>
</dbReference>
<gene>
    <name evidence="2" type="ORF">CBR_g9222</name>
</gene>
<name>A0A388KPE6_CHABU</name>
<dbReference type="AlphaFoldDB" id="A0A388KPE6"/>
<keyword evidence="3" id="KW-1185">Reference proteome</keyword>
<accession>A0A388KPE6</accession>
<feature type="region of interest" description="Disordered" evidence="1">
    <location>
        <begin position="292"/>
        <end position="372"/>
    </location>
</feature>
<dbReference type="Gramene" id="GBG71813">
    <property type="protein sequence ID" value="GBG71813"/>
    <property type="gene ID" value="CBR_g9222"/>
</dbReference>
<feature type="region of interest" description="Disordered" evidence="1">
    <location>
        <begin position="465"/>
        <end position="511"/>
    </location>
</feature>
<feature type="compositionally biased region" description="Basic and acidic residues" evidence="1">
    <location>
        <begin position="306"/>
        <end position="317"/>
    </location>
</feature>
<evidence type="ECO:0000313" key="3">
    <source>
        <dbReference type="Proteomes" id="UP000265515"/>
    </source>
</evidence>
<sequence>MDLYVPFVPPQGFVPHSTGFDPDLHSSPSVRPTFKIRVGVSGGIDYEGLQRHIHGLGGDSLSHRIGSSSIAHALPSMAVLHGNEVHRSYPVELNPQLHAQRQREQQYSLSLGLHPSIHRPPLQDVIHPPYFASQSTTGSITIPHPHPHNLDGSLLPITVAGVRGVQCLLPTCEFRQPPTTFVHSHHAVSQPSPSHCARIDSLSAMYGQPCGPSLGVNVPFCHPEGVPSIVAAGAIDNCPSQVPSKAVQVGVPDRTGKGSAYPQCADAFIVGPGNNAIAGAGLCTSAVATMPGGFTSSQPSHSKSRPKSDGRIRRGKDSIPAGRPPNRENETTAAIEDLNAPREGQDVSHSASVGAGEGGGQADPGIGGDIGLDAVASQDECNVRGGGRGSDTHVGGDVGGSGDGIARRSSHVGMPDDGVGVVGKGGAKHLVGSDKVAKTQVKTPKWKDDETVLLVTLRCEFKVPPGESVHYQPQDLLRASTDSNRRPQRQEPSLLSTTAMTRCTQVDPCRS</sequence>